<keyword evidence="4" id="KW-0997">Cell inner membrane</keyword>
<feature type="transmembrane region" description="Helical" evidence="8">
    <location>
        <begin position="270"/>
        <end position="287"/>
    </location>
</feature>
<dbReference type="PROSITE" id="PS50850">
    <property type="entry name" value="MFS"/>
    <property type="match status" value="1"/>
</dbReference>
<feature type="transmembrane region" description="Helical" evidence="8">
    <location>
        <begin position="293"/>
        <end position="315"/>
    </location>
</feature>
<keyword evidence="2" id="KW-0813">Transport</keyword>
<evidence type="ECO:0000313" key="10">
    <source>
        <dbReference type="EMBL" id="MCC2137790.1"/>
    </source>
</evidence>
<evidence type="ECO:0000256" key="2">
    <source>
        <dbReference type="ARBA" id="ARBA00022448"/>
    </source>
</evidence>
<evidence type="ECO:0000259" key="9">
    <source>
        <dbReference type="PROSITE" id="PS50850"/>
    </source>
</evidence>
<dbReference type="PANTHER" id="PTHR23522:SF10">
    <property type="entry name" value="3-PHENYLPROPIONIC ACID TRANSPORTER-RELATED"/>
    <property type="match status" value="1"/>
</dbReference>
<feature type="transmembrane region" description="Helical" evidence="8">
    <location>
        <begin position="49"/>
        <end position="68"/>
    </location>
</feature>
<evidence type="ECO:0000256" key="5">
    <source>
        <dbReference type="ARBA" id="ARBA00022692"/>
    </source>
</evidence>
<feature type="transmembrane region" description="Helical" evidence="8">
    <location>
        <begin position="360"/>
        <end position="379"/>
    </location>
</feature>
<sequence>MEKSKRTFRGSYPAYALTYFFFYWSLGVFTSVLSMYLTGIGKSKAEMSFIMSASSLFGVVLIPIVGYINDKLRKPRLICTVMMACVAVFGILFALVRETMLLFLLNGCIMGFISSLSPVSERMTTSTKYRYGTIRIWGTFGYAAAVQVACAMMEFTSPQLIFVSVSVSAVLAIVGFLGTDDISFTDTEAAKAAAGKQFSFLCAPMYILFVIIGFVFSGCSNLNMTYSPILLQELGMPTGAVGTVLFFSTIVELPVILFSYKFMDRFSGRTLMLLAFAIMVAQFLLYATAPNAFVAVVTMLVLRAIGSTLFGMILLKIVRGVVQVRSVSTALGVISATDAMSAILMQNLGGILVENTSIRILYFAMAGLMMLGMILTLFLRVQNTEKVFS</sequence>
<feature type="transmembrane region" description="Helical" evidence="8">
    <location>
        <begin position="160"/>
        <end position="178"/>
    </location>
</feature>
<feature type="transmembrane region" description="Helical" evidence="8">
    <location>
        <begin position="327"/>
        <end position="348"/>
    </location>
</feature>
<dbReference type="Pfam" id="PF12832">
    <property type="entry name" value="MFS_1_like"/>
    <property type="match status" value="1"/>
</dbReference>
<keyword evidence="6 8" id="KW-1133">Transmembrane helix</keyword>
<dbReference type="InterPro" id="IPR024989">
    <property type="entry name" value="MFS_assoc_dom"/>
</dbReference>
<evidence type="ECO:0000256" key="4">
    <source>
        <dbReference type="ARBA" id="ARBA00022519"/>
    </source>
</evidence>
<dbReference type="EMBL" id="JAJEQC010000016">
    <property type="protein sequence ID" value="MCC2137790.1"/>
    <property type="molecule type" value="Genomic_DNA"/>
</dbReference>
<proteinExistence type="predicted"/>
<dbReference type="SUPFAM" id="SSF103473">
    <property type="entry name" value="MFS general substrate transporter"/>
    <property type="match status" value="1"/>
</dbReference>
<organism evidence="10 11">
    <name type="scientific">Hominenteromicrobium mulieris</name>
    <dbReference type="NCBI Taxonomy" id="2885357"/>
    <lineage>
        <taxon>Bacteria</taxon>
        <taxon>Bacillati</taxon>
        <taxon>Bacillota</taxon>
        <taxon>Clostridia</taxon>
        <taxon>Eubacteriales</taxon>
        <taxon>Oscillospiraceae</taxon>
        <taxon>Hominenteromicrobium</taxon>
    </lineage>
</organism>
<feature type="transmembrane region" description="Helical" evidence="8">
    <location>
        <begin position="101"/>
        <end position="120"/>
    </location>
</feature>
<evidence type="ECO:0000256" key="6">
    <source>
        <dbReference type="ARBA" id="ARBA00022989"/>
    </source>
</evidence>
<feature type="transmembrane region" description="Helical" evidence="8">
    <location>
        <begin position="12"/>
        <end position="37"/>
    </location>
</feature>
<dbReference type="PANTHER" id="PTHR23522">
    <property type="entry name" value="BLL5896 PROTEIN"/>
    <property type="match status" value="1"/>
</dbReference>
<dbReference type="GO" id="GO:0030395">
    <property type="term" value="F:lactose binding"/>
    <property type="evidence" value="ECO:0007669"/>
    <property type="project" value="TreeGrafter"/>
</dbReference>
<dbReference type="AlphaFoldDB" id="A0AAE3AJK3"/>
<feature type="transmembrane region" description="Helical" evidence="8">
    <location>
        <begin position="132"/>
        <end position="154"/>
    </location>
</feature>
<comment type="caution">
    <text evidence="10">The sequence shown here is derived from an EMBL/GenBank/DDBJ whole genome shotgun (WGS) entry which is preliminary data.</text>
</comment>
<keyword evidence="5 8" id="KW-0812">Transmembrane</keyword>
<evidence type="ECO:0000256" key="8">
    <source>
        <dbReference type="SAM" id="Phobius"/>
    </source>
</evidence>
<keyword evidence="3" id="KW-1003">Cell membrane</keyword>
<feature type="transmembrane region" description="Helical" evidence="8">
    <location>
        <begin position="236"/>
        <end position="258"/>
    </location>
</feature>
<accession>A0AAE3AJK3</accession>
<name>A0AAE3AJK3_9FIRM</name>
<dbReference type="Gene3D" id="1.20.1250.20">
    <property type="entry name" value="MFS general substrate transporter like domains"/>
    <property type="match status" value="2"/>
</dbReference>
<dbReference type="InterPro" id="IPR020846">
    <property type="entry name" value="MFS_dom"/>
</dbReference>
<feature type="transmembrane region" description="Helical" evidence="8">
    <location>
        <begin position="198"/>
        <end position="216"/>
    </location>
</feature>
<evidence type="ECO:0000256" key="3">
    <source>
        <dbReference type="ARBA" id="ARBA00022475"/>
    </source>
</evidence>
<dbReference type="GO" id="GO:0015528">
    <property type="term" value="F:lactose:proton symporter activity"/>
    <property type="evidence" value="ECO:0007669"/>
    <property type="project" value="TreeGrafter"/>
</dbReference>
<gene>
    <name evidence="10" type="ORF">LKD31_12335</name>
</gene>
<feature type="transmembrane region" description="Helical" evidence="8">
    <location>
        <begin position="77"/>
        <end position="95"/>
    </location>
</feature>
<keyword evidence="11" id="KW-1185">Reference proteome</keyword>
<evidence type="ECO:0000313" key="11">
    <source>
        <dbReference type="Proteomes" id="UP001199424"/>
    </source>
</evidence>
<reference evidence="10" key="1">
    <citation type="submission" date="2021-10" db="EMBL/GenBank/DDBJ databases">
        <title>Anaerobic single-cell dispensing facilitates the cultivation of human gut bacteria.</title>
        <authorList>
            <person name="Afrizal A."/>
        </authorList>
    </citation>
    <scope>NUCLEOTIDE SEQUENCE</scope>
    <source>
        <strain evidence="10">CLA-AA-H250</strain>
    </source>
</reference>
<protein>
    <submittedName>
        <fullName evidence="10">MFS transporter</fullName>
    </submittedName>
</protein>
<comment type="subcellular location">
    <subcellularLocation>
        <location evidence="1">Cell inner membrane</location>
        <topology evidence="1">Multi-pass membrane protein</topology>
    </subcellularLocation>
</comment>
<dbReference type="GO" id="GO:0005886">
    <property type="term" value="C:plasma membrane"/>
    <property type="evidence" value="ECO:0007669"/>
    <property type="project" value="UniProtKB-SubCell"/>
</dbReference>
<dbReference type="RefSeq" id="WP_308449936.1">
    <property type="nucleotide sequence ID" value="NZ_JAJEQC010000016.1"/>
</dbReference>
<evidence type="ECO:0000256" key="1">
    <source>
        <dbReference type="ARBA" id="ARBA00004429"/>
    </source>
</evidence>
<dbReference type="Proteomes" id="UP001199424">
    <property type="component" value="Unassembled WGS sequence"/>
</dbReference>
<feature type="domain" description="Major facilitator superfamily (MFS) profile" evidence="9">
    <location>
        <begin position="167"/>
        <end position="389"/>
    </location>
</feature>
<evidence type="ECO:0000256" key="7">
    <source>
        <dbReference type="ARBA" id="ARBA00023136"/>
    </source>
</evidence>
<keyword evidence="7 8" id="KW-0472">Membrane</keyword>
<dbReference type="InterPro" id="IPR036259">
    <property type="entry name" value="MFS_trans_sf"/>
</dbReference>